<keyword evidence="10 13" id="KW-0472">Membrane</keyword>
<evidence type="ECO:0000256" key="1">
    <source>
        <dbReference type="ARBA" id="ARBA00004141"/>
    </source>
</evidence>
<dbReference type="InterPro" id="IPR000454">
    <property type="entry name" value="ATP_synth_F0_csu"/>
</dbReference>
<dbReference type="Proteomes" id="UP000034875">
    <property type="component" value="Unassembled WGS sequence"/>
</dbReference>
<dbReference type="GO" id="GO:0008289">
    <property type="term" value="F:lipid binding"/>
    <property type="evidence" value="ECO:0007669"/>
    <property type="project" value="UniProtKB-KW"/>
</dbReference>
<evidence type="ECO:0000256" key="10">
    <source>
        <dbReference type="ARBA" id="ARBA00023136"/>
    </source>
</evidence>
<evidence type="ECO:0000256" key="4">
    <source>
        <dbReference type="ARBA" id="ARBA00022547"/>
    </source>
</evidence>
<dbReference type="InterPro" id="IPR020537">
    <property type="entry name" value="ATP_synth_F0_csu_DDCD_BS"/>
</dbReference>
<dbReference type="InterPro" id="IPR002379">
    <property type="entry name" value="ATPase_proteolipid_c-like_dom"/>
</dbReference>
<evidence type="ECO:0000256" key="8">
    <source>
        <dbReference type="ARBA" id="ARBA00023065"/>
    </source>
</evidence>
<dbReference type="Gene3D" id="1.20.20.10">
    <property type="entry name" value="F1F0 ATP synthase subunit C"/>
    <property type="match status" value="1"/>
</dbReference>
<evidence type="ECO:0000256" key="2">
    <source>
        <dbReference type="ARBA" id="ARBA00006704"/>
    </source>
</evidence>
<feature type="domain" description="V-ATPase proteolipid subunit C-like" evidence="14">
    <location>
        <begin position="9"/>
        <end position="67"/>
    </location>
</feature>
<dbReference type="GO" id="GO:0015986">
    <property type="term" value="P:proton motive force-driven ATP synthesis"/>
    <property type="evidence" value="ECO:0007669"/>
    <property type="project" value="InterPro"/>
</dbReference>
<dbReference type="InterPro" id="IPR035921">
    <property type="entry name" value="F/V-ATP_Csub_sf"/>
</dbReference>
<proteinExistence type="inferred from homology"/>
<evidence type="ECO:0000256" key="12">
    <source>
        <dbReference type="ARBA" id="ARBA00032887"/>
    </source>
</evidence>
<keyword evidence="4" id="KW-0138">CF(0)</keyword>
<evidence type="ECO:0000313" key="16">
    <source>
        <dbReference type="Proteomes" id="UP000034875"/>
    </source>
</evidence>
<evidence type="ECO:0000259" key="14">
    <source>
        <dbReference type="Pfam" id="PF00137"/>
    </source>
</evidence>
<dbReference type="AlphaFoldDB" id="A0A0G0Z7T2"/>
<evidence type="ECO:0000256" key="7">
    <source>
        <dbReference type="ARBA" id="ARBA00022989"/>
    </source>
</evidence>
<keyword evidence="6" id="KW-0375">Hydrogen ion transport</keyword>
<dbReference type="GO" id="GO:0015078">
    <property type="term" value="F:proton transmembrane transporter activity"/>
    <property type="evidence" value="ECO:0007669"/>
    <property type="project" value="InterPro"/>
</dbReference>
<name>A0A0G0Z7T2_9BACT</name>
<dbReference type="Pfam" id="PF00137">
    <property type="entry name" value="ATP-synt_C"/>
    <property type="match status" value="1"/>
</dbReference>
<protein>
    <recommendedName>
        <fullName evidence="11">ATP synthase F(0) sector subunit c</fullName>
    </recommendedName>
    <alternativeName>
        <fullName evidence="12">F-type ATPase subunit c</fullName>
    </alternativeName>
</protein>
<sequence length="73" mass="7807">MAIETLIIIALMFVAVMGPSVVIAVLGHAVIKALARNPSAASKIFMGMVIMLIFVEAIAIIAILVLFQLFHKT</sequence>
<evidence type="ECO:0000256" key="13">
    <source>
        <dbReference type="SAM" id="Phobius"/>
    </source>
</evidence>
<gene>
    <name evidence="15" type="ORF">UV05_C0001G0020</name>
</gene>
<dbReference type="SUPFAM" id="SSF81333">
    <property type="entry name" value="F1F0 ATP synthase subunit C"/>
    <property type="match status" value="1"/>
</dbReference>
<keyword evidence="8" id="KW-0406">Ion transport</keyword>
<comment type="subcellular location">
    <subcellularLocation>
        <location evidence="1">Membrane</location>
        <topology evidence="1">Multi-pass membrane protein</topology>
    </subcellularLocation>
</comment>
<organism evidence="15 16">
    <name type="scientific">candidate division CPR1 bacterium GW2011_GWA2_42_17</name>
    <dbReference type="NCBI Taxonomy" id="1618341"/>
    <lineage>
        <taxon>Bacteria</taxon>
        <taxon>candidate division CPR1</taxon>
    </lineage>
</organism>
<feature type="transmembrane region" description="Helical" evidence="13">
    <location>
        <begin position="6"/>
        <end position="31"/>
    </location>
</feature>
<reference evidence="15 16" key="1">
    <citation type="journal article" date="2015" name="Nature">
        <title>rRNA introns, odd ribosomes, and small enigmatic genomes across a large radiation of phyla.</title>
        <authorList>
            <person name="Brown C.T."/>
            <person name="Hug L.A."/>
            <person name="Thomas B.C."/>
            <person name="Sharon I."/>
            <person name="Castelle C.J."/>
            <person name="Singh A."/>
            <person name="Wilkins M.J."/>
            <person name="Williams K.H."/>
            <person name="Banfield J.F."/>
        </authorList>
    </citation>
    <scope>NUCLEOTIDE SEQUENCE [LARGE SCALE GENOMIC DNA]</scope>
</reference>
<keyword evidence="9" id="KW-0446">Lipid-binding</keyword>
<evidence type="ECO:0000313" key="15">
    <source>
        <dbReference type="EMBL" id="KKS44760.1"/>
    </source>
</evidence>
<dbReference type="GO" id="GO:0045259">
    <property type="term" value="C:proton-transporting ATP synthase complex"/>
    <property type="evidence" value="ECO:0007669"/>
    <property type="project" value="UniProtKB-KW"/>
</dbReference>
<dbReference type="EMBL" id="LCCZ01000001">
    <property type="protein sequence ID" value="KKS44760.1"/>
    <property type="molecule type" value="Genomic_DNA"/>
</dbReference>
<evidence type="ECO:0000256" key="11">
    <source>
        <dbReference type="ARBA" id="ARBA00032200"/>
    </source>
</evidence>
<keyword evidence="3" id="KW-0813">Transport</keyword>
<keyword evidence="5 13" id="KW-0812">Transmembrane</keyword>
<evidence type="ECO:0000256" key="6">
    <source>
        <dbReference type="ARBA" id="ARBA00022781"/>
    </source>
</evidence>
<evidence type="ECO:0000256" key="9">
    <source>
        <dbReference type="ARBA" id="ARBA00023121"/>
    </source>
</evidence>
<dbReference type="PROSITE" id="PS00605">
    <property type="entry name" value="ATPASE_C"/>
    <property type="match status" value="1"/>
</dbReference>
<evidence type="ECO:0000256" key="5">
    <source>
        <dbReference type="ARBA" id="ARBA00022692"/>
    </source>
</evidence>
<evidence type="ECO:0000256" key="3">
    <source>
        <dbReference type="ARBA" id="ARBA00022448"/>
    </source>
</evidence>
<keyword evidence="7 13" id="KW-1133">Transmembrane helix</keyword>
<comment type="similarity">
    <text evidence="2">Belongs to the ATPase C chain family.</text>
</comment>
<dbReference type="GO" id="GO:0033177">
    <property type="term" value="C:proton-transporting two-sector ATPase complex, proton-transporting domain"/>
    <property type="evidence" value="ECO:0007669"/>
    <property type="project" value="InterPro"/>
</dbReference>
<comment type="caution">
    <text evidence="15">The sequence shown here is derived from an EMBL/GenBank/DDBJ whole genome shotgun (WGS) entry which is preliminary data.</text>
</comment>
<feature type="transmembrane region" description="Helical" evidence="13">
    <location>
        <begin position="43"/>
        <end position="70"/>
    </location>
</feature>
<accession>A0A0G0Z7T2</accession>
<dbReference type="PRINTS" id="PR00124">
    <property type="entry name" value="ATPASEC"/>
</dbReference>
<dbReference type="InterPro" id="IPR038662">
    <property type="entry name" value="ATP_synth_F0_csu_sf"/>
</dbReference>